<gene>
    <name evidence="1" type="ORF">PsorP6_001352</name>
</gene>
<organism evidence="1 2">
    <name type="scientific">Peronosclerospora sorghi</name>
    <dbReference type="NCBI Taxonomy" id="230839"/>
    <lineage>
        <taxon>Eukaryota</taxon>
        <taxon>Sar</taxon>
        <taxon>Stramenopiles</taxon>
        <taxon>Oomycota</taxon>
        <taxon>Peronosporomycetes</taxon>
        <taxon>Peronosporales</taxon>
        <taxon>Peronosporaceae</taxon>
        <taxon>Peronosclerospora</taxon>
    </lineage>
</organism>
<reference evidence="1 2" key="1">
    <citation type="journal article" date="2022" name="bioRxiv">
        <title>The genome of the oomycete Peronosclerospora sorghi, a cosmopolitan pathogen of maize and sorghum, is inflated with dispersed pseudogenes.</title>
        <authorList>
            <person name="Fletcher K."/>
            <person name="Martin F."/>
            <person name="Isakeit T."/>
            <person name="Cavanaugh K."/>
            <person name="Magill C."/>
            <person name="Michelmore R."/>
        </authorList>
    </citation>
    <scope>NUCLEOTIDE SEQUENCE [LARGE SCALE GENOMIC DNA]</scope>
    <source>
        <strain evidence="1">P6</strain>
    </source>
</reference>
<proteinExistence type="predicted"/>
<dbReference type="EMBL" id="CM047580">
    <property type="protein sequence ID" value="KAI9923041.1"/>
    <property type="molecule type" value="Genomic_DNA"/>
</dbReference>
<name>A0ACC0WYI6_9STRA</name>
<protein>
    <submittedName>
        <fullName evidence="1">Uncharacterized protein</fullName>
    </submittedName>
</protein>
<accession>A0ACC0WYI6</accession>
<evidence type="ECO:0000313" key="2">
    <source>
        <dbReference type="Proteomes" id="UP001163321"/>
    </source>
</evidence>
<comment type="caution">
    <text evidence="1">The sequence shown here is derived from an EMBL/GenBank/DDBJ whole genome shotgun (WGS) entry which is preliminary data.</text>
</comment>
<sequence>MRNEELNGRTPLEMLLDELRENNVLHAHERDGDGRIKRVFFAPPKSVQMAKENPDVVLMDSTYKTNRAVKTWITASTGDLTDVYRRLMLAVDHQEAIIRRQIAHNRADTLLQQQGSIWAEVRRKVSHYALNLVHEQLRKVKRFGDAAAQCTNAFTRTMALPCAHRIRDMLATTGHLKMEYSSDHWWLTHRSVHDPAHTHTGDAVKRVSQMEQALTCIQVRHVHLPPHQLKILDDQLCVLFQGDILVPVQEPDIIRDRGSPRDSRGRHHGANSTRRDPSEFEIVDQQHN</sequence>
<keyword evidence="2" id="KW-1185">Reference proteome</keyword>
<evidence type="ECO:0000313" key="1">
    <source>
        <dbReference type="EMBL" id="KAI9923041.1"/>
    </source>
</evidence>
<dbReference type="Proteomes" id="UP001163321">
    <property type="component" value="Chromosome 1"/>
</dbReference>